<evidence type="ECO:0000256" key="4">
    <source>
        <dbReference type="ARBA" id="ARBA00023136"/>
    </source>
</evidence>
<dbReference type="Proteomes" id="UP000829685">
    <property type="component" value="Unassembled WGS sequence"/>
</dbReference>
<feature type="domain" description="Major facilitator superfamily (MFS) profile" evidence="7">
    <location>
        <begin position="34"/>
        <end position="287"/>
    </location>
</feature>
<sequence>MKRITVTESNDSVWNGPQDPRKPANWSFARKWTIVVTTSLATFIVSLGSSIFSAAIPFVQAEFGVSSHVALLGISLYVLGFAFGPMVWGPASELYGKTRPLWIGYFFFCLLHIPYALATQISVVLVFRFLIGLAGSSMLAILGGMYVDFLLHPTERGISTAVFSAATFSGPSLGPIVGNIVATRWGWRFTIWATMVGAAVFGMLAFLSTPETSEVVIARRKARKVYKDTGNESILRQLPDETPNTSIFCQVYLTKPIRMICQEPIVSINFQKSRPCIWEIVLTPHYS</sequence>
<dbReference type="Pfam" id="PF07690">
    <property type="entry name" value="MFS_1"/>
    <property type="match status" value="1"/>
</dbReference>
<dbReference type="InterPro" id="IPR036259">
    <property type="entry name" value="MFS_trans_sf"/>
</dbReference>
<evidence type="ECO:0000256" key="1">
    <source>
        <dbReference type="ARBA" id="ARBA00004141"/>
    </source>
</evidence>
<reference evidence="8" key="1">
    <citation type="submission" date="2021-03" db="EMBL/GenBank/DDBJ databases">
        <title>Revisited historic fungal species revealed as producer of novel bioactive compounds through whole genome sequencing and comparative genomics.</title>
        <authorList>
            <person name="Vignolle G.A."/>
            <person name="Hochenegger N."/>
            <person name="Mach R.L."/>
            <person name="Mach-Aigner A.R."/>
            <person name="Javad Rahimi M."/>
            <person name="Salim K.A."/>
            <person name="Chan C.M."/>
            <person name="Lim L.B.L."/>
            <person name="Cai F."/>
            <person name="Druzhinina I.S."/>
            <person name="U'Ren J.M."/>
            <person name="Derntl C."/>
        </authorList>
    </citation>
    <scope>NUCLEOTIDE SEQUENCE</scope>
    <source>
        <strain evidence="8">TUCIM 5799</strain>
    </source>
</reference>
<dbReference type="PANTHER" id="PTHR23502:SF47">
    <property type="entry name" value="MAJOR FACILITATOR SUPERFAMILY (MFS) PROFILE DOMAIN-CONTAINING PROTEIN-RELATED"/>
    <property type="match status" value="1"/>
</dbReference>
<dbReference type="InterPro" id="IPR020846">
    <property type="entry name" value="MFS_dom"/>
</dbReference>
<organism evidence="8 9">
    <name type="scientific">Neoarthrinium moseri</name>
    <dbReference type="NCBI Taxonomy" id="1658444"/>
    <lineage>
        <taxon>Eukaryota</taxon>
        <taxon>Fungi</taxon>
        <taxon>Dikarya</taxon>
        <taxon>Ascomycota</taxon>
        <taxon>Pezizomycotina</taxon>
        <taxon>Sordariomycetes</taxon>
        <taxon>Xylariomycetidae</taxon>
        <taxon>Amphisphaeriales</taxon>
        <taxon>Apiosporaceae</taxon>
        <taxon>Neoarthrinium</taxon>
    </lineage>
</organism>
<evidence type="ECO:0000256" key="6">
    <source>
        <dbReference type="SAM" id="Phobius"/>
    </source>
</evidence>
<dbReference type="EMBL" id="JAFIMR010000009">
    <property type="protein sequence ID" value="KAI1874638.1"/>
    <property type="molecule type" value="Genomic_DNA"/>
</dbReference>
<dbReference type="AlphaFoldDB" id="A0A9P9WQI1"/>
<dbReference type="PANTHER" id="PTHR23502">
    <property type="entry name" value="MAJOR FACILITATOR SUPERFAMILY"/>
    <property type="match status" value="1"/>
</dbReference>
<evidence type="ECO:0000256" key="2">
    <source>
        <dbReference type="ARBA" id="ARBA00022692"/>
    </source>
</evidence>
<feature type="transmembrane region" description="Helical" evidence="6">
    <location>
        <begin position="189"/>
        <end position="207"/>
    </location>
</feature>
<evidence type="ECO:0000256" key="3">
    <source>
        <dbReference type="ARBA" id="ARBA00022989"/>
    </source>
</evidence>
<feature type="transmembrane region" description="Helical" evidence="6">
    <location>
        <begin position="158"/>
        <end position="182"/>
    </location>
</feature>
<evidence type="ECO:0000256" key="5">
    <source>
        <dbReference type="SAM" id="MobiDB-lite"/>
    </source>
</evidence>
<dbReference type="GO" id="GO:0005886">
    <property type="term" value="C:plasma membrane"/>
    <property type="evidence" value="ECO:0007669"/>
    <property type="project" value="TreeGrafter"/>
</dbReference>
<feature type="transmembrane region" description="Helical" evidence="6">
    <location>
        <begin position="100"/>
        <end position="118"/>
    </location>
</feature>
<keyword evidence="2 6" id="KW-0812">Transmembrane</keyword>
<protein>
    <recommendedName>
        <fullName evidence="7">Major facilitator superfamily (MFS) profile domain-containing protein</fullName>
    </recommendedName>
</protein>
<dbReference type="Gene3D" id="1.20.1250.20">
    <property type="entry name" value="MFS general substrate transporter like domains"/>
    <property type="match status" value="1"/>
</dbReference>
<dbReference type="SUPFAM" id="SSF103473">
    <property type="entry name" value="MFS general substrate transporter"/>
    <property type="match status" value="1"/>
</dbReference>
<keyword evidence="3 6" id="KW-1133">Transmembrane helix</keyword>
<dbReference type="GO" id="GO:0022857">
    <property type="term" value="F:transmembrane transporter activity"/>
    <property type="evidence" value="ECO:0007669"/>
    <property type="project" value="InterPro"/>
</dbReference>
<feature type="transmembrane region" description="Helical" evidence="6">
    <location>
        <begin position="125"/>
        <end position="146"/>
    </location>
</feature>
<accession>A0A9P9WQI1</accession>
<evidence type="ECO:0000313" key="9">
    <source>
        <dbReference type="Proteomes" id="UP000829685"/>
    </source>
</evidence>
<feature type="compositionally biased region" description="Polar residues" evidence="5">
    <location>
        <begin position="1"/>
        <end position="15"/>
    </location>
</feature>
<feature type="transmembrane region" description="Helical" evidence="6">
    <location>
        <begin position="32"/>
        <end position="56"/>
    </location>
</feature>
<dbReference type="InterPro" id="IPR011701">
    <property type="entry name" value="MFS"/>
</dbReference>
<evidence type="ECO:0000259" key="7">
    <source>
        <dbReference type="PROSITE" id="PS50850"/>
    </source>
</evidence>
<proteinExistence type="predicted"/>
<evidence type="ECO:0000313" key="8">
    <source>
        <dbReference type="EMBL" id="KAI1874638.1"/>
    </source>
</evidence>
<keyword evidence="4 6" id="KW-0472">Membrane</keyword>
<keyword evidence="9" id="KW-1185">Reference proteome</keyword>
<gene>
    <name evidence="8" type="ORF">JX265_004846</name>
</gene>
<name>A0A9P9WQI1_9PEZI</name>
<feature type="region of interest" description="Disordered" evidence="5">
    <location>
        <begin position="1"/>
        <end position="20"/>
    </location>
</feature>
<comment type="subcellular location">
    <subcellularLocation>
        <location evidence="1">Membrane</location>
        <topology evidence="1">Multi-pass membrane protein</topology>
    </subcellularLocation>
</comment>
<comment type="caution">
    <text evidence="8">The sequence shown here is derived from an EMBL/GenBank/DDBJ whole genome shotgun (WGS) entry which is preliminary data.</text>
</comment>
<feature type="transmembrane region" description="Helical" evidence="6">
    <location>
        <begin position="68"/>
        <end position="88"/>
    </location>
</feature>
<dbReference type="PROSITE" id="PS50850">
    <property type="entry name" value="MFS"/>
    <property type="match status" value="1"/>
</dbReference>